<feature type="non-terminal residue" evidence="2">
    <location>
        <position position="53"/>
    </location>
</feature>
<feature type="region of interest" description="Disordered" evidence="1">
    <location>
        <begin position="32"/>
        <end position="53"/>
    </location>
</feature>
<accession>A0A087T4B2</accession>
<dbReference type="Proteomes" id="UP000054359">
    <property type="component" value="Unassembled WGS sequence"/>
</dbReference>
<evidence type="ECO:0000313" key="3">
    <source>
        <dbReference type="Proteomes" id="UP000054359"/>
    </source>
</evidence>
<dbReference type="AlphaFoldDB" id="A0A087T4B2"/>
<evidence type="ECO:0000313" key="2">
    <source>
        <dbReference type="EMBL" id="KFM59951.1"/>
    </source>
</evidence>
<reference evidence="2 3" key="1">
    <citation type="submission" date="2013-11" db="EMBL/GenBank/DDBJ databases">
        <title>Genome sequencing of Stegodyphus mimosarum.</title>
        <authorList>
            <person name="Bechsgaard J."/>
        </authorList>
    </citation>
    <scope>NUCLEOTIDE SEQUENCE [LARGE SCALE GENOMIC DNA]</scope>
</reference>
<gene>
    <name evidence="2" type="ORF">X975_24605</name>
</gene>
<name>A0A087T4B2_STEMI</name>
<proteinExistence type="predicted"/>
<evidence type="ECO:0000256" key="1">
    <source>
        <dbReference type="SAM" id="MobiDB-lite"/>
    </source>
</evidence>
<sequence>MHKNYVDQVENYLIVATNAIINLNRCVNEIKQTNKQKKNKKKERKKERNSFFH</sequence>
<organism evidence="2 3">
    <name type="scientific">Stegodyphus mimosarum</name>
    <name type="common">African social velvet spider</name>
    <dbReference type="NCBI Taxonomy" id="407821"/>
    <lineage>
        <taxon>Eukaryota</taxon>
        <taxon>Metazoa</taxon>
        <taxon>Ecdysozoa</taxon>
        <taxon>Arthropoda</taxon>
        <taxon>Chelicerata</taxon>
        <taxon>Arachnida</taxon>
        <taxon>Araneae</taxon>
        <taxon>Araneomorphae</taxon>
        <taxon>Entelegynae</taxon>
        <taxon>Eresoidea</taxon>
        <taxon>Eresidae</taxon>
        <taxon>Stegodyphus</taxon>
    </lineage>
</organism>
<feature type="compositionally biased region" description="Basic residues" evidence="1">
    <location>
        <begin position="34"/>
        <end position="45"/>
    </location>
</feature>
<keyword evidence="3" id="KW-1185">Reference proteome</keyword>
<dbReference type="EMBL" id="KK113359">
    <property type="protein sequence ID" value="KFM59951.1"/>
    <property type="molecule type" value="Genomic_DNA"/>
</dbReference>
<protein>
    <submittedName>
        <fullName evidence="2">Uncharacterized protein</fullName>
    </submittedName>
</protein>